<dbReference type="Proteomes" id="UP000488956">
    <property type="component" value="Unassembled WGS sequence"/>
</dbReference>
<evidence type="ECO:0000313" key="6">
    <source>
        <dbReference type="EMBL" id="KAE9131910.1"/>
    </source>
</evidence>
<evidence type="ECO:0000313" key="7">
    <source>
        <dbReference type="EMBL" id="KAE9196461.1"/>
    </source>
</evidence>
<protein>
    <submittedName>
        <fullName evidence="4">Uncharacterized protein</fullName>
    </submittedName>
</protein>
<evidence type="ECO:0000313" key="3">
    <source>
        <dbReference type="EMBL" id="KAE8979275.1"/>
    </source>
</evidence>
<evidence type="ECO:0000313" key="12">
    <source>
        <dbReference type="Proteomes" id="UP000429523"/>
    </source>
</evidence>
<comment type="caution">
    <text evidence="4">The sequence shown here is derived from an EMBL/GenBank/DDBJ whole genome shotgun (WGS) entry which is preliminary data.</text>
</comment>
<name>A0A6A3R1D5_9STRA</name>
<evidence type="ECO:0000313" key="10">
    <source>
        <dbReference type="EMBL" id="KAE9287748.1"/>
    </source>
</evidence>
<evidence type="ECO:0000313" key="14">
    <source>
        <dbReference type="Proteomes" id="UP000437068"/>
    </source>
</evidence>
<dbReference type="EMBL" id="QXGF01001148">
    <property type="protein sequence ID" value="KAE8932177.1"/>
    <property type="molecule type" value="Genomic_DNA"/>
</dbReference>
<dbReference type="EMBL" id="QXFY01001034">
    <property type="protein sequence ID" value="KAE9330586.1"/>
    <property type="molecule type" value="Genomic_DNA"/>
</dbReference>
<dbReference type="Proteomes" id="UP000433483">
    <property type="component" value="Unassembled WGS sequence"/>
</dbReference>
<dbReference type="EMBL" id="QXFZ01001674">
    <property type="protein sequence ID" value="KAE9086725.1"/>
    <property type="molecule type" value="Genomic_DNA"/>
</dbReference>
<evidence type="ECO:0000313" key="9">
    <source>
        <dbReference type="EMBL" id="KAE9212786.1"/>
    </source>
</evidence>
<dbReference type="EMBL" id="QXGC01001048">
    <property type="protein sequence ID" value="KAE9212786.1"/>
    <property type="molecule type" value="Genomic_DNA"/>
</dbReference>
<dbReference type="AlphaFoldDB" id="A0A6A3R1D5"/>
<accession>A0A6A3R1D5</accession>
<dbReference type="EMBL" id="QXGE01001833">
    <property type="protein sequence ID" value="KAE9287748.1"/>
    <property type="molecule type" value="Genomic_DNA"/>
</dbReference>
<dbReference type="Proteomes" id="UP000440367">
    <property type="component" value="Unassembled WGS sequence"/>
</dbReference>
<evidence type="ECO:0000313" key="8">
    <source>
        <dbReference type="EMBL" id="KAE9212707.1"/>
    </source>
</evidence>
<dbReference type="EMBL" id="QXGA01001015">
    <property type="protein sequence ID" value="KAE9131910.1"/>
    <property type="molecule type" value="Genomic_DNA"/>
</dbReference>
<feature type="signal peptide" evidence="1">
    <location>
        <begin position="1"/>
        <end position="25"/>
    </location>
</feature>
<evidence type="ECO:0000313" key="15">
    <source>
        <dbReference type="Proteomes" id="UP000440367"/>
    </source>
</evidence>
<dbReference type="Proteomes" id="UP000486351">
    <property type="component" value="Unassembled WGS sequence"/>
</dbReference>
<gene>
    <name evidence="10" type="ORF">PF001_g20834</name>
    <name evidence="8" type="ORF">PF002_g18169</name>
    <name evidence="9" type="ORF">PF004_g15543</name>
    <name evidence="7" type="ORF">PF005_g16860</name>
    <name evidence="6" type="ORF">PF006_g15391</name>
    <name evidence="4" type="ORF">PF007_g20658</name>
    <name evidence="11" type="ORF">PF008_g15688</name>
    <name evidence="2" type="ORF">PF009_g17775</name>
    <name evidence="5" type="ORF">PF010_g15877</name>
    <name evidence="3" type="ORF">PF011_g22919</name>
</gene>
<dbReference type="EMBL" id="QXFW01002367">
    <property type="protein sequence ID" value="KAE8979275.1"/>
    <property type="molecule type" value="Genomic_DNA"/>
</dbReference>
<dbReference type="Proteomes" id="UP000440732">
    <property type="component" value="Unassembled WGS sequence"/>
</dbReference>
<evidence type="ECO:0000313" key="18">
    <source>
        <dbReference type="Proteomes" id="UP000460718"/>
    </source>
</evidence>
<evidence type="ECO:0000313" key="21">
    <source>
        <dbReference type="Proteomes" id="UP000488956"/>
    </source>
</evidence>
<feature type="chain" id="PRO_5033523049" evidence="1">
    <location>
        <begin position="26"/>
        <end position="52"/>
    </location>
</feature>
<evidence type="ECO:0000256" key="1">
    <source>
        <dbReference type="SAM" id="SignalP"/>
    </source>
</evidence>
<organism evidence="4 17">
    <name type="scientific">Phytophthora fragariae</name>
    <dbReference type="NCBI Taxonomy" id="53985"/>
    <lineage>
        <taxon>Eukaryota</taxon>
        <taxon>Sar</taxon>
        <taxon>Stramenopiles</taxon>
        <taxon>Oomycota</taxon>
        <taxon>Peronosporomycetes</taxon>
        <taxon>Peronosporales</taxon>
        <taxon>Peronosporaceae</taxon>
        <taxon>Phytophthora</taxon>
    </lineage>
</organism>
<dbReference type="EMBL" id="QXGD01001176">
    <property type="protein sequence ID" value="KAE9212707.1"/>
    <property type="molecule type" value="Genomic_DNA"/>
</dbReference>
<dbReference type="Proteomes" id="UP000441208">
    <property type="component" value="Unassembled WGS sequence"/>
</dbReference>
<dbReference type="Proteomes" id="UP000429523">
    <property type="component" value="Unassembled WGS sequence"/>
</dbReference>
<evidence type="ECO:0000313" key="19">
    <source>
        <dbReference type="Proteomes" id="UP000476176"/>
    </source>
</evidence>
<reference evidence="12 13" key="1">
    <citation type="submission" date="2018-08" db="EMBL/GenBank/DDBJ databases">
        <title>Genomic investigation of the strawberry pathogen Phytophthora fragariae indicates pathogenicity is determined by transcriptional variation in three key races.</title>
        <authorList>
            <person name="Adams T.M."/>
            <person name="Armitage A.D."/>
            <person name="Sobczyk M.K."/>
            <person name="Bates H.J."/>
            <person name="Dunwell J.M."/>
            <person name="Nellist C.F."/>
            <person name="Harrison R.J."/>
        </authorList>
    </citation>
    <scope>NUCLEOTIDE SEQUENCE [LARGE SCALE GENOMIC DNA]</scope>
    <source>
        <strain evidence="10 14">A4</strain>
        <strain evidence="8 15">BC-1</strain>
        <strain evidence="9 19">BC-23</strain>
        <strain evidence="7 13">NOV-27</strain>
        <strain evidence="6 16">NOV-5</strain>
        <strain evidence="4 17">NOV-71</strain>
        <strain evidence="11 20">NOV-77</strain>
        <strain evidence="2 12">NOV-9</strain>
        <strain evidence="5 21">ONT-3</strain>
        <strain evidence="3 18">SCRP245</strain>
    </source>
</reference>
<keyword evidence="13" id="KW-1185">Reference proteome</keyword>
<dbReference type="EMBL" id="QXFX01001058">
    <property type="protein sequence ID" value="KAE9097635.1"/>
    <property type="molecule type" value="Genomic_DNA"/>
</dbReference>
<sequence>MGKQNLRRMFCLLHVLYLLLQPSQMKCYAEIMNGTFLNVKRCSLLDDMPLSC</sequence>
<evidence type="ECO:0000313" key="20">
    <source>
        <dbReference type="Proteomes" id="UP000486351"/>
    </source>
</evidence>
<evidence type="ECO:0000313" key="17">
    <source>
        <dbReference type="Proteomes" id="UP000441208"/>
    </source>
</evidence>
<evidence type="ECO:0000313" key="5">
    <source>
        <dbReference type="EMBL" id="KAE9097635.1"/>
    </source>
</evidence>
<evidence type="ECO:0000313" key="13">
    <source>
        <dbReference type="Proteomes" id="UP000433483"/>
    </source>
</evidence>
<evidence type="ECO:0000313" key="11">
    <source>
        <dbReference type="EMBL" id="KAE9330586.1"/>
    </source>
</evidence>
<dbReference type="Proteomes" id="UP000437068">
    <property type="component" value="Unassembled WGS sequence"/>
</dbReference>
<dbReference type="Proteomes" id="UP000476176">
    <property type="component" value="Unassembled WGS sequence"/>
</dbReference>
<keyword evidence="1" id="KW-0732">Signal</keyword>
<dbReference type="EMBL" id="QXGB01001129">
    <property type="protein sequence ID" value="KAE9196461.1"/>
    <property type="molecule type" value="Genomic_DNA"/>
</dbReference>
<evidence type="ECO:0000313" key="2">
    <source>
        <dbReference type="EMBL" id="KAE8932177.1"/>
    </source>
</evidence>
<evidence type="ECO:0000313" key="16">
    <source>
        <dbReference type="Proteomes" id="UP000440732"/>
    </source>
</evidence>
<dbReference type="Proteomes" id="UP000460718">
    <property type="component" value="Unassembled WGS sequence"/>
</dbReference>
<evidence type="ECO:0000313" key="4">
    <source>
        <dbReference type="EMBL" id="KAE9086725.1"/>
    </source>
</evidence>
<proteinExistence type="predicted"/>